<protein>
    <recommendedName>
        <fullName evidence="1">F-box domain-containing protein</fullName>
    </recommendedName>
</protein>
<dbReference type="Gene3D" id="1.20.1280.50">
    <property type="match status" value="1"/>
</dbReference>
<sequence>MDKLFKLLGCFVYLRKRDVVREDRISELPEPLILQILSLLPTKLVISTSVLSKRWRSVWKKVPILEFESKGNINKFAENVSMSLLSHKAPVLEALHLKVSDRCEDVYIGIWAGIAVTRHVRELELDLRFLCGNPVRFPSCLFYSFVVESPSLKTLSISGGETYGKQNGGYVINVPSLQHLSIQMLKGYEYCLIENAPELVDANIINVSHTTNETIMGSLKSARRLSLDLSPLEIAYPTGMIFYQLVSLEMYTHKVAWWNLLTLMLDSSPKLQVLNAY</sequence>
<dbReference type="SUPFAM" id="SSF81383">
    <property type="entry name" value="F-box domain"/>
    <property type="match status" value="1"/>
</dbReference>
<evidence type="ECO:0000313" key="2">
    <source>
        <dbReference type="EMBL" id="VDD44374.1"/>
    </source>
</evidence>
<dbReference type="PANTHER" id="PTHR31900:SF34">
    <property type="entry name" value="EMB|CAB62440.1-RELATED"/>
    <property type="match status" value="1"/>
</dbReference>
<dbReference type="InterPro" id="IPR036047">
    <property type="entry name" value="F-box-like_dom_sf"/>
</dbReference>
<dbReference type="EMBL" id="LR031877">
    <property type="protein sequence ID" value="VDD44374.1"/>
    <property type="molecule type" value="Genomic_DNA"/>
</dbReference>
<feature type="domain" description="F-box" evidence="1">
    <location>
        <begin position="22"/>
        <end position="70"/>
    </location>
</feature>
<dbReference type="AlphaFoldDB" id="A0A3P6FA30"/>
<dbReference type="SUPFAM" id="SSF52047">
    <property type="entry name" value="RNI-like"/>
    <property type="match status" value="1"/>
</dbReference>
<dbReference type="PANTHER" id="PTHR31900">
    <property type="entry name" value="F-BOX/RNI SUPERFAMILY PROTEIN-RELATED"/>
    <property type="match status" value="1"/>
</dbReference>
<dbReference type="InterPro" id="IPR001810">
    <property type="entry name" value="F-box_dom"/>
</dbReference>
<dbReference type="CDD" id="cd22160">
    <property type="entry name" value="F-box_AtFBL13-like"/>
    <property type="match status" value="1"/>
</dbReference>
<dbReference type="Pfam" id="PF00646">
    <property type="entry name" value="F-box"/>
    <property type="match status" value="1"/>
</dbReference>
<dbReference type="InterPro" id="IPR053781">
    <property type="entry name" value="F-box_AtFBL13-like"/>
</dbReference>
<dbReference type="PROSITE" id="PS50181">
    <property type="entry name" value="FBOX"/>
    <property type="match status" value="1"/>
</dbReference>
<dbReference type="InterPro" id="IPR050232">
    <property type="entry name" value="FBL13/AtMIF1-like"/>
</dbReference>
<proteinExistence type="predicted"/>
<accession>A0A3P6FA30</accession>
<organism evidence="2">
    <name type="scientific">Brassica oleracea</name>
    <name type="common">Wild cabbage</name>
    <dbReference type="NCBI Taxonomy" id="3712"/>
    <lineage>
        <taxon>Eukaryota</taxon>
        <taxon>Viridiplantae</taxon>
        <taxon>Streptophyta</taxon>
        <taxon>Embryophyta</taxon>
        <taxon>Tracheophyta</taxon>
        <taxon>Spermatophyta</taxon>
        <taxon>Magnoliopsida</taxon>
        <taxon>eudicotyledons</taxon>
        <taxon>Gunneridae</taxon>
        <taxon>Pentapetalae</taxon>
        <taxon>rosids</taxon>
        <taxon>malvids</taxon>
        <taxon>Brassicales</taxon>
        <taxon>Brassicaceae</taxon>
        <taxon>Brassiceae</taxon>
        <taxon>Brassica</taxon>
    </lineage>
</organism>
<evidence type="ECO:0000259" key="1">
    <source>
        <dbReference type="PROSITE" id="PS50181"/>
    </source>
</evidence>
<reference evidence="2" key="1">
    <citation type="submission" date="2018-11" db="EMBL/GenBank/DDBJ databases">
        <authorList>
            <consortium name="Genoscope - CEA"/>
            <person name="William W."/>
        </authorList>
    </citation>
    <scope>NUCLEOTIDE SEQUENCE</scope>
</reference>
<gene>
    <name evidence="2" type="ORF">BOLC5T31921H</name>
</gene>
<name>A0A3P6FA30_BRAOL</name>